<evidence type="ECO:0000256" key="6">
    <source>
        <dbReference type="SAM" id="Phobius"/>
    </source>
</evidence>
<dbReference type="RefSeq" id="WP_149618744.1">
    <property type="nucleotide sequence ID" value="NZ_JBITUG010000021.1"/>
</dbReference>
<dbReference type="InterPro" id="IPR017039">
    <property type="entry name" value="Virul_fac_BrkB"/>
</dbReference>
<accession>A0A5B0ENR4</accession>
<feature type="transmembrane region" description="Helical" evidence="6">
    <location>
        <begin position="189"/>
        <end position="209"/>
    </location>
</feature>
<feature type="transmembrane region" description="Helical" evidence="6">
    <location>
        <begin position="221"/>
        <end position="243"/>
    </location>
</feature>
<dbReference type="EMBL" id="VOBL01000003">
    <property type="protein sequence ID" value="KAA0978909.1"/>
    <property type="molecule type" value="Genomic_DNA"/>
</dbReference>
<dbReference type="Pfam" id="PF03631">
    <property type="entry name" value="Virul_fac_BrkB"/>
    <property type="match status" value="1"/>
</dbReference>
<protein>
    <submittedName>
        <fullName evidence="7">YihY/virulence factor BrkB family protein</fullName>
    </submittedName>
</protein>
<dbReference type="PANTHER" id="PTHR30213">
    <property type="entry name" value="INNER MEMBRANE PROTEIN YHJD"/>
    <property type="match status" value="1"/>
</dbReference>
<evidence type="ECO:0000256" key="3">
    <source>
        <dbReference type="ARBA" id="ARBA00022692"/>
    </source>
</evidence>
<keyword evidence="2" id="KW-1003">Cell membrane</keyword>
<name>A0A5B0ENR4_9MICC</name>
<evidence type="ECO:0000256" key="1">
    <source>
        <dbReference type="ARBA" id="ARBA00004651"/>
    </source>
</evidence>
<evidence type="ECO:0000256" key="5">
    <source>
        <dbReference type="ARBA" id="ARBA00023136"/>
    </source>
</evidence>
<dbReference type="OrthoDB" id="9781030at2"/>
<feature type="transmembrane region" description="Helical" evidence="6">
    <location>
        <begin position="100"/>
        <end position="126"/>
    </location>
</feature>
<keyword evidence="5 6" id="KW-0472">Membrane</keyword>
<dbReference type="NCBIfam" id="TIGR00765">
    <property type="entry name" value="yihY_not_rbn"/>
    <property type="match status" value="1"/>
</dbReference>
<dbReference type="AlphaFoldDB" id="A0A5B0ENR4"/>
<dbReference type="GO" id="GO:0005886">
    <property type="term" value="C:plasma membrane"/>
    <property type="evidence" value="ECO:0007669"/>
    <property type="project" value="UniProtKB-SubCell"/>
</dbReference>
<evidence type="ECO:0000256" key="4">
    <source>
        <dbReference type="ARBA" id="ARBA00022989"/>
    </source>
</evidence>
<feature type="transmembrane region" description="Helical" evidence="6">
    <location>
        <begin position="146"/>
        <end position="169"/>
    </location>
</feature>
<dbReference type="Proteomes" id="UP000323856">
    <property type="component" value="Unassembled WGS sequence"/>
</dbReference>
<feature type="transmembrane region" description="Helical" evidence="6">
    <location>
        <begin position="255"/>
        <end position="275"/>
    </location>
</feature>
<comment type="subcellular location">
    <subcellularLocation>
        <location evidence="1">Cell membrane</location>
        <topology evidence="1">Multi-pass membrane protein</topology>
    </subcellularLocation>
</comment>
<keyword evidence="4 6" id="KW-1133">Transmembrane helix</keyword>
<evidence type="ECO:0000313" key="7">
    <source>
        <dbReference type="EMBL" id="KAA0978909.1"/>
    </source>
</evidence>
<dbReference type="PANTHER" id="PTHR30213:SF0">
    <property type="entry name" value="UPF0761 MEMBRANE PROTEIN YIHY"/>
    <property type="match status" value="1"/>
</dbReference>
<reference evidence="7 8" key="1">
    <citation type="submission" date="2019-07" db="EMBL/GenBank/DDBJ databases">
        <title>Analysis of the biochemical properties, biological activity and biotechnological potential of siderophores and biosurfactants produced by Antarctic psychrotolerant bacteria.</title>
        <authorList>
            <person name="Styczynski M."/>
            <person name="Krucon T."/>
            <person name="Decewicz P."/>
            <person name="Dziewit L."/>
        </authorList>
    </citation>
    <scope>NUCLEOTIDE SEQUENCE [LARGE SCALE GENOMIC DNA]</scope>
    <source>
        <strain evidence="7 8">ANT_H27</strain>
    </source>
</reference>
<proteinExistence type="predicted"/>
<comment type="caution">
    <text evidence="7">The sequence shown here is derived from an EMBL/GenBank/DDBJ whole genome shotgun (WGS) entry which is preliminary data.</text>
</comment>
<organism evidence="7 8">
    <name type="scientific">Paeniglutamicibacter gangotriensis</name>
    <dbReference type="NCBI Taxonomy" id="254787"/>
    <lineage>
        <taxon>Bacteria</taxon>
        <taxon>Bacillati</taxon>
        <taxon>Actinomycetota</taxon>
        <taxon>Actinomycetes</taxon>
        <taxon>Micrococcales</taxon>
        <taxon>Micrococcaceae</taxon>
        <taxon>Paeniglutamicibacter</taxon>
    </lineage>
</organism>
<evidence type="ECO:0000313" key="8">
    <source>
        <dbReference type="Proteomes" id="UP000323856"/>
    </source>
</evidence>
<sequence>MDKPQHKETSVRRDSWLYAAKRTVREFTRDGATDLAAALTYYAVLSMVPGLLAMLSLLSLISGGSEARDWMVDTISQVGTQEMADTAERLLTQLGEQTGAGWTLLIGLLGALWSASAYVGAFGRALNRTYAVTEGRPLWKLRPQMYLLTLVIVILAVLAIALLVLSGPVAQTIGDVLGLGEATLLAWNIAKWPVLVLIAVLIIALLYHFTPNVRKPKFRWISAGSFGALFVLALATAGFFFYVLNFGKYQSAYGALAGVIILLLWIWLANISLLLGSELDAELERARELRQGLAAEDELALPPRDDSGIAKAKLAMLDDRDEARELRMRAGGQLRPESKLQGPGIPWGLLAGSLGAVAAYVTGRRHGSGR</sequence>
<feature type="transmembrane region" description="Helical" evidence="6">
    <location>
        <begin position="39"/>
        <end position="61"/>
    </location>
</feature>
<gene>
    <name evidence="7" type="ORF">FQ154_03915</name>
</gene>
<evidence type="ECO:0000256" key="2">
    <source>
        <dbReference type="ARBA" id="ARBA00022475"/>
    </source>
</evidence>
<keyword evidence="3 6" id="KW-0812">Transmembrane</keyword>